<dbReference type="SUPFAM" id="SSF53223">
    <property type="entry name" value="Aminoacid dehydrogenase-like, N-terminal domain"/>
    <property type="match status" value="1"/>
</dbReference>
<dbReference type="Gene3D" id="3.40.50.10950">
    <property type="match status" value="1"/>
</dbReference>
<dbReference type="EMBL" id="FRBW01000004">
    <property type="protein sequence ID" value="SHM89748.1"/>
    <property type="molecule type" value="Genomic_DNA"/>
</dbReference>
<feature type="binding site" evidence="10">
    <location>
        <position position="150"/>
    </location>
    <ligand>
        <name>a divalent metal cation</name>
        <dbReference type="ChEBI" id="CHEBI:60240"/>
    </ligand>
</feature>
<keyword evidence="15" id="KW-1185">Reference proteome</keyword>
<dbReference type="InterPro" id="IPR042112">
    <property type="entry name" value="P_AcTrfase_dom2"/>
</dbReference>
<evidence type="ECO:0000256" key="3">
    <source>
        <dbReference type="ARBA" id="ARBA00007686"/>
    </source>
</evidence>
<dbReference type="RefSeq" id="WP_073014875.1">
    <property type="nucleotide sequence ID" value="NZ_FRBW01000004.1"/>
</dbReference>
<dbReference type="AlphaFoldDB" id="A0A1M7MFW1"/>
<dbReference type="InterPro" id="IPR037062">
    <property type="entry name" value="Malic_N_dom_sf"/>
</dbReference>
<dbReference type="SMART" id="SM00919">
    <property type="entry name" value="Malic_M"/>
    <property type="match status" value="1"/>
</dbReference>
<dbReference type="PROSITE" id="PS00331">
    <property type="entry name" value="MALIC_ENZYMES"/>
    <property type="match status" value="1"/>
</dbReference>
<dbReference type="InterPro" id="IPR012188">
    <property type="entry name" value="ME_PTA"/>
</dbReference>
<evidence type="ECO:0000256" key="7">
    <source>
        <dbReference type="ARBA" id="ARBA00023002"/>
    </source>
</evidence>
<dbReference type="SUPFAM" id="SSF53659">
    <property type="entry name" value="Isocitrate/Isopropylmalate dehydrogenase-like"/>
    <property type="match status" value="1"/>
</dbReference>
<dbReference type="Pfam" id="PF00390">
    <property type="entry name" value="malic"/>
    <property type="match status" value="1"/>
</dbReference>
<evidence type="ECO:0000256" key="6">
    <source>
        <dbReference type="ARBA" id="ARBA00022723"/>
    </source>
</evidence>
<dbReference type="SMART" id="SM01274">
    <property type="entry name" value="malic"/>
    <property type="match status" value="1"/>
</dbReference>
<feature type="binding site" evidence="11">
    <location>
        <position position="300"/>
    </location>
    <ligand>
        <name>a divalent metal cation</name>
        <dbReference type="ChEBI" id="CHEBI:60240"/>
    </ligand>
</feature>
<feature type="binding site" evidence="11">
    <location>
        <begin position="89"/>
        <end position="96"/>
    </location>
    <ligand>
        <name>NADP(+)</name>
        <dbReference type="ChEBI" id="CHEBI:58349"/>
    </ligand>
</feature>
<comment type="similarity">
    <text evidence="4">In the C-terminal section; belongs to the phosphate acetyltransferase and butyryltransferase family.</text>
</comment>
<evidence type="ECO:0000256" key="2">
    <source>
        <dbReference type="ARBA" id="ARBA00001946"/>
    </source>
</evidence>
<proteinExistence type="inferred from homology"/>
<comment type="subunit">
    <text evidence="5">Homooctamer.</text>
</comment>
<evidence type="ECO:0000256" key="8">
    <source>
        <dbReference type="ARBA" id="ARBA00023268"/>
    </source>
</evidence>
<name>A0A1M7MFW1_9HYPH</name>
<comment type="cofactor">
    <cofactor evidence="2">
        <name>Mg(2+)</name>
        <dbReference type="ChEBI" id="CHEBI:18420"/>
    </cofactor>
</comment>
<dbReference type="InterPro" id="IPR012301">
    <property type="entry name" value="Malic_N_dom"/>
</dbReference>
<dbReference type="GO" id="GO:0006108">
    <property type="term" value="P:malate metabolic process"/>
    <property type="evidence" value="ECO:0007669"/>
    <property type="project" value="InterPro"/>
</dbReference>
<dbReference type="InterPro" id="IPR045213">
    <property type="entry name" value="Malic_NAD-bd_bact_type"/>
</dbReference>
<gene>
    <name evidence="14" type="ORF">SAMN05444272_3392</name>
</gene>
<feature type="active site" description="Proton acceptor" evidence="9">
    <location>
        <position position="107"/>
    </location>
</feature>
<dbReference type="InterPro" id="IPR002505">
    <property type="entry name" value="PTA_PTB"/>
</dbReference>
<dbReference type="PANTHER" id="PTHR43237:SF4">
    <property type="entry name" value="NADP-DEPENDENT MALIC ENZYME"/>
    <property type="match status" value="1"/>
</dbReference>
<dbReference type="Pfam" id="PF03949">
    <property type="entry name" value="Malic_M"/>
    <property type="match status" value="1"/>
</dbReference>
<evidence type="ECO:0000259" key="13">
    <source>
        <dbReference type="SMART" id="SM01274"/>
    </source>
</evidence>
<dbReference type="Gene3D" id="3.40.50.10750">
    <property type="entry name" value="Isocitrate/Isopropylmalate dehydrogenase-like"/>
    <property type="match status" value="1"/>
</dbReference>
<comment type="similarity">
    <text evidence="3">In the N-terminal section; belongs to the malic enzymes family.</text>
</comment>
<dbReference type="InterPro" id="IPR046346">
    <property type="entry name" value="Aminoacid_DH-like_N_sf"/>
</dbReference>
<dbReference type="Gene3D" id="3.40.50.720">
    <property type="entry name" value="NAD(P)-binding Rossmann-like Domain"/>
    <property type="match status" value="1"/>
</dbReference>
<keyword evidence="11" id="KW-0521">NADP</keyword>
<feature type="domain" description="Malic enzyme N-terminal" evidence="13">
    <location>
        <begin position="31"/>
        <end position="164"/>
    </location>
</feature>
<dbReference type="GO" id="GO:0016746">
    <property type="term" value="F:acyltransferase activity"/>
    <property type="evidence" value="ECO:0007669"/>
    <property type="project" value="InterPro"/>
</dbReference>
<dbReference type="PANTHER" id="PTHR43237">
    <property type="entry name" value="NADP-DEPENDENT MALIC ENZYME"/>
    <property type="match status" value="1"/>
</dbReference>
<dbReference type="Pfam" id="PF01515">
    <property type="entry name" value="PTA_PTB"/>
    <property type="match status" value="1"/>
</dbReference>
<dbReference type="InterPro" id="IPR051674">
    <property type="entry name" value="Malate_Decarboxylase"/>
</dbReference>
<evidence type="ECO:0000256" key="10">
    <source>
        <dbReference type="PIRSR" id="PIRSR036684-2"/>
    </source>
</evidence>
<evidence type="ECO:0000313" key="15">
    <source>
        <dbReference type="Proteomes" id="UP000186002"/>
    </source>
</evidence>
<dbReference type="GO" id="GO:0004470">
    <property type="term" value="F:malic enzyme activity"/>
    <property type="evidence" value="ECO:0007669"/>
    <property type="project" value="InterPro"/>
</dbReference>
<feature type="binding site" evidence="11">
    <location>
        <position position="175"/>
    </location>
    <ligand>
        <name>a divalent metal cation</name>
        <dbReference type="ChEBI" id="CHEBI:60240"/>
    </ligand>
</feature>
<sequence length="763" mass="82645">MSATDKPKKSSKTSVSFTDQEALLFHSEGRPGKLEITPTKPMATQRDLSLAYSPGVAVPVRAIAEDPSRAFDYTTRGNLVAVISNGTAILGLGNLGALASKPVMEGKSVLFKRFADVDSIDLEVDTEDADNFINAVRYLGPSFGGINLEDIKAPECFIIEQRLRELMDIPVFHDDQHGTAIIAAAGMINALHLTGRDMKTVKVVCNGAGAAGIACIELVKAMGIPHDNVILCDTKGVIYKGRTEGMNQWKSAHAVETDARSLYDALKGADVFLGVSVKGALTSDMLRAMAPNPIIFAMANPDPEITPEEAHEVRDDAIVATGRSDYPNQVNNVLGFPYIFRGALDVQATTINDAMKVACAHALASLAREEVPDEVAAAYRGNRPKFGPEYIIPVPFDPRLISTIPPAVAQAAMDSGVARRPIVDMDQYRHQLSARRDPVAGTLQRIFSKVRQMPKRMVFAEGEEEPVIRAAVSYVNQGLGEAILIGRDDEIRSVAQAAGVDLDRPGISIQNARLSNRNSDYAQFLYGRLQRKGYLLRDCQRMVNNDRNYWGAIMVARGDADAMVTGITRNYSVALDTVRSCIDTKPGHRVIGVSLALARGRTVLIADTAVIDMPTSEELADIAEEAAHVARKLGYEPRVAMLAYSTFGHPRGERSEKVIEAVKILDRRRVDFEYDGEMAADVALNMDKMATYPFCRLSGPANVLVMPAFHSASISTKMLQELGGSTVIGPLLVGFDKPVQIVPMGAKDSDIVNMAAIAAFNVT</sequence>
<dbReference type="InterPro" id="IPR012302">
    <property type="entry name" value="Malic_NAD-bd"/>
</dbReference>
<dbReference type="GO" id="GO:0016616">
    <property type="term" value="F:oxidoreductase activity, acting on the CH-OH group of donors, NAD or NADP as acceptor"/>
    <property type="evidence" value="ECO:0007669"/>
    <property type="project" value="InterPro"/>
</dbReference>
<dbReference type="GO" id="GO:0051287">
    <property type="term" value="F:NAD binding"/>
    <property type="evidence" value="ECO:0007669"/>
    <property type="project" value="InterPro"/>
</dbReference>
<feature type="binding site" evidence="10">
    <location>
        <position position="149"/>
    </location>
    <ligand>
        <name>a divalent metal cation</name>
        <dbReference type="ChEBI" id="CHEBI:60240"/>
    </ligand>
</feature>
<dbReference type="OrthoDB" id="9805787at2"/>
<dbReference type="FunFam" id="3.40.50.10380:FF:000003">
    <property type="entry name" value="NADP-dependent malic enzyme"/>
    <property type="match status" value="1"/>
</dbReference>
<evidence type="ECO:0000256" key="5">
    <source>
        <dbReference type="ARBA" id="ARBA00011823"/>
    </source>
</evidence>
<keyword evidence="6 10" id="KW-0479">Metal-binding</keyword>
<evidence type="ECO:0000313" key="14">
    <source>
        <dbReference type="EMBL" id="SHM89748.1"/>
    </source>
</evidence>
<dbReference type="FunFam" id="3.40.50.720:FF:000095">
    <property type="entry name" value="NADP-dependent malic enzyme"/>
    <property type="match status" value="1"/>
</dbReference>
<keyword evidence="7" id="KW-0560">Oxidoreductase</keyword>
<dbReference type="Proteomes" id="UP000186002">
    <property type="component" value="Unassembled WGS sequence"/>
</dbReference>
<organism evidence="14 15">
    <name type="scientific">Roseibium suaedae</name>
    <dbReference type="NCBI Taxonomy" id="735517"/>
    <lineage>
        <taxon>Bacteria</taxon>
        <taxon>Pseudomonadati</taxon>
        <taxon>Pseudomonadota</taxon>
        <taxon>Alphaproteobacteria</taxon>
        <taxon>Hyphomicrobiales</taxon>
        <taxon>Stappiaceae</taxon>
        <taxon>Roseibium</taxon>
    </lineage>
</organism>
<evidence type="ECO:0000256" key="11">
    <source>
        <dbReference type="PIRSR" id="PIRSR036684-3"/>
    </source>
</evidence>
<dbReference type="SUPFAM" id="SSF51735">
    <property type="entry name" value="NAD(P)-binding Rossmann-fold domains"/>
    <property type="match status" value="1"/>
</dbReference>
<reference evidence="14 15" key="1">
    <citation type="submission" date="2016-11" db="EMBL/GenBank/DDBJ databases">
        <authorList>
            <person name="Jaros S."/>
            <person name="Januszkiewicz K."/>
            <person name="Wedrychowicz H."/>
        </authorList>
    </citation>
    <scope>NUCLEOTIDE SEQUENCE [LARGE SCALE GENOMIC DNA]</scope>
    <source>
        <strain evidence="14 15">DSM 22153</strain>
    </source>
</reference>
<comment type="cofactor">
    <cofactor evidence="1">
        <name>Mn(2+)</name>
        <dbReference type="ChEBI" id="CHEBI:29035"/>
    </cofactor>
</comment>
<evidence type="ECO:0000256" key="9">
    <source>
        <dbReference type="PIRSR" id="PIRSR036684-1"/>
    </source>
</evidence>
<dbReference type="CDD" id="cd05311">
    <property type="entry name" value="NAD_bind_2_malic_enz"/>
    <property type="match status" value="1"/>
</dbReference>
<feature type="domain" description="Malic enzyme NAD-binding" evidence="12">
    <location>
        <begin position="176"/>
        <end position="413"/>
    </location>
</feature>
<evidence type="ECO:0000256" key="1">
    <source>
        <dbReference type="ARBA" id="ARBA00001936"/>
    </source>
</evidence>
<dbReference type="PIRSF" id="PIRSF036684">
    <property type="entry name" value="ME_PTA"/>
    <property type="match status" value="1"/>
</dbReference>
<keyword evidence="8" id="KW-0511">Multifunctional enzyme</keyword>
<protein>
    <submittedName>
        <fullName evidence="14">Allosteric NADP-dependent malic enzyme</fullName>
    </submittedName>
</protein>
<dbReference type="STRING" id="735517.SAMN05444272_3392"/>
<evidence type="ECO:0000259" key="12">
    <source>
        <dbReference type="SMART" id="SM00919"/>
    </source>
</evidence>
<dbReference type="InterPro" id="IPR036291">
    <property type="entry name" value="NAD(P)-bd_dom_sf"/>
</dbReference>
<dbReference type="InterPro" id="IPR042113">
    <property type="entry name" value="P_AcTrfase_dom1"/>
</dbReference>
<dbReference type="Gene3D" id="3.40.50.10380">
    <property type="entry name" value="Malic enzyme, N-terminal domain"/>
    <property type="match status" value="1"/>
</dbReference>
<dbReference type="GO" id="GO:0046872">
    <property type="term" value="F:metal ion binding"/>
    <property type="evidence" value="ECO:0007669"/>
    <property type="project" value="UniProtKB-KW"/>
</dbReference>
<dbReference type="InterPro" id="IPR015884">
    <property type="entry name" value="Malic_enzyme_CS"/>
</dbReference>
<evidence type="ECO:0000256" key="4">
    <source>
        <dbReference type="ARBA" id="ARBA00008756"/>
    </source>
</evidence>
<accession>A0A1M7MFW1</accession>